<protein>
    <recommendedName>
        <fullName evidence="3">Relaxosome protein TraY</fullName>
    </recommendedName>
</protein>
<dbReference type="InterPro" id="IPR008876">
    <property type="entry name" value="TraY"/>
</dbReference>
<comment type="subcellular location">
    <subcellularLocation>
        <location evidence="1">Cytoplasm</location>
    </subcellularLocation>
</comment>
<name>A0A4R6E1E5_SCAGO</name>
<dbReference type="Gene3D" id="1.10.1220.10">
    <property type="entry name" value="Met repressor-like"/>
    <property type="match status" value="1"/>
</dbReference>
<evidence type="ECO:0000313" key="8">
    <source>
        <dbReference type="Proteomes" id="UP000295530"/>
    </source>
</evidence>
<comment type="similarity">
    <text evidence="2">Belongs to the TraY family.</text>
</comment>
<dbReference type="EMBL" id="SNVX01000018">
    <property type="protein sequence ID" value="TDN51503.1"/>
    <property type="molecule type" value="Genomic_DNA"/>
</dbReference>
<evidence type="ECO:0000256" key="3">
    <source>
        <dbReference type="ARBA" id="ARBA00020541"/>
    </source>
</evidence>
<comment type="caution">
    <text evidence="7">The sequence shown here is derived from an EMBL/GenBank/DDBJ whole genome shotgun (WGS) entry which is preliminary data.</text>
</comment>
<evidence type="ECO:0000256" key="2">
    <source>
        <dbReference type="ARBA" id="ARBA00007183"/>
    </source>
</evidence>
<reference evidence="7 8" key="1">
    <citation type="submission" date="2019-03" db="EMBL/GenBank/DDBJ databases">
        <title>Genomic analyses of the natural microbiome of Caenorhabditis elegans.</title>
        <authorList>
            <person name="Samuel B."/>
        </authorList>
    </citation>
    <scope>NUCLEOTIDE SEQUENCE [LARGE SCALE GENOMIC DNA]</scope>
    <source>
        <strain evidence="7 8">BIGb0156</strain>
    </source>
</reference>
<dbReference type="Pfam" id="PF05509">
    <property type="entry name" value="TraY"/>
    <property type="match status" value="1"/>
</dbReference>
<keyword evidence="5" id="KW-0184">Conjugation</keyword>
<dbReference type="InterPro" id="IPR013321">
    <property type="entry name" value="Arc_rbn_hlx_hlx"/>
</dbReference>
<dbReference type="GO" id="GO:0043565">
    <property type="term" value="F:sequence-specific DNA binding"/>
    <property type="evidence" value="ECO:0007669"/>
    <property type="project" value="UniProtKB-ARBA"/>
</dbReference>
<evidence type="ECO:0000313" key="7">
    <source>
        <dbReference type="EMBL" id="TDN51503.1"/>
    </source>
</evidence>
<dbReference type="InterPro" id="IPR010985">
    <property type="entry name" value="Ribbon_hlx_hlx"/>
</dbReference>
<dbReference type="GO" id="GO:0005737">
    <property type="term" value="C:cytoplasm"/>
    <property type="evidence" value="ECO:0007669"/>
    <property type="project" value="UniProtKB-SubCell"/>
</dbReference>
<evidence type="ECO:0000256" key="1">
    <source>
        <dbReference type="ARBA" id="ARBA00004496"/>
    </source>
</evidence>
<evidence type="ECO:0000256" key="6">
    <source>
        <dbReference type="ARBA" id="ARBA00023125"/>
    </source>
</evidence>
<dbReference type="GO" id="GO:0006355">
    <property type="term" value="P:regulation of DNA-templated transcription"/>
    <property type="evidence" value="ECO:0007669"/>
    <property type="project" value="InterPro"/>
</dbReference>
<evidence type="ECO:0000256" key="5">
    <source>
        <dbReference type="ARBA" id="ARBA00022971"/>
    </source>
</evidence>
<keyword evidence="4" id="KW-0963">Cytoplasm</keyword>
<evidence type="ECO:0000256" key="4">
    <source>
        <dbReference type="ARBA" id="ARBA00022490"/>
    </source>
</evidence>
<dbReference type="SUPFAM" id="SSF47598">
    <property type="entry name" value="Ribbon-helix-helix"/>
    <property type="match status" value="1"/>
</dbReference>
<accession>A0A4R6E1E5</accession>
<organism evidence="7 8">
    <name type="scientific">Scandinavium goeteborgense</name>
    <dbReference type="NCBI Taxonomy" id="1851514"/>
    <lineage>
        <taxon>Bacteria</taxon>
        <taxon>Pseudomonadati</taxon>
        <taxon>Pseudomonadota</taxon>
        <taxon>Gammaproteobacteria</taxon>
        <taxon>Enterobacterales</taxon>
        <taxon>Enterobacteriaceae</taxon>
        <taxon>Scandinavium</taxon>
    </lineage>
</organism>
<sequence length="71" mass="8132">MSKQNEQEVRAGNVTTWLDGFVRRDLKASAKKSERSMTKEAALRIEHSLDHFDFVPDPEIDFDKADYGSTD</sequence>
<proteinExistence type="inferred from homology"/>
<dbReference type="AlphaFoldDB" id="A0A4R6E1E5"/>
<keyword evidence="8" id="KW-1185">Reference proteome</keyword>
<gene>
    <name evidence="7" type="ORF">EC847_11832</name>
</gene>
<dbReference type="Proteomes" id="UP000295530">
    <property type="component" value="Unassembled WGS sequence"/>
</dbReference>
<dbReference type="RefSeq" id="WP_133462100.1">
    <property type="nucleotide sequence ID" value="NZ_SNVX01000018.1"/>
</dbReference>
<keyword evidence="6" id="KW-0238">DNA-binding</keyword>